<reference evidence="8" key="1">
    <citation type="submission" date="2023-07" db="EMBL/GenBank/DDBJ databases">
        <title>A draft genome of Kazachstania heterogenica Y-27499.</title>
        <authorList>
            <person name="Donic C."/>
            <person name="Kralova J.S."/>
            <person name="Fidel L."/>
            <person name="Ben-Dor S."/>
            <person name="Jung S."/>
        </authorList>
    </citation>
    <scope>NUCLEOTIDE SEQUENCE [LARGE SCALE GENOMIC DNA]</scope>
    <source>
        <strain evidence="8">Y27499</strain>
    </source>
</reference>
<dbReference type="InterPro" id="IPR011547">
    <property type="entry name" value="SLC26A/SulP_dom"/>
</dbReference>
<evidence type="ECO:0000256" key="5">
    <source>
        <dbReference type="SAM" id="Phobius"/>
    </source>
</evidence>
<feature type="transmembrane region" description="Helical" evidence="5">
    <location>
        <begin position="70"/>
        <end position="86"/>
    </location>
</feature>
<keyword evidence="8" id="KW-1185">Reference proteome</keyword>
<dbReference type="Gene3D" id="3.30.750.24">
    <property type="entry name" value="STAS domain"/>
    <property type="match status" value="1"/>
</dbReference>
<dbReference type="CDD" id="cd07042">
    <property type="entry name" value="STAS_SulP_like_sulfate_transporter"/>
    <property type="match status" value="1"/>
</dbReference>
<dbReference type="PANTHER" id="PTHR11814">
    <property type="entry name" value="SULFATE TRANSPORTER"/>
    <property type="match status" value="1"/>
</dbReference>
<dbReference type="InterPro" id="IPR002645">
    <property type="entry name" value="STAS_dom"/>
</dbReference>
<sequence length="716" mass="80148">MDLNSNLLQNKSSDINVSQNYGTDPHLTLINNKQSSALSEDRTDFNLGLNNNVYVSSINNGYFQTRFKTLIYYLPCTAWITTYGWLDFVHDFVAGLSLASFQIPLSISYASSLAHVDLLSGLYSLGVTPFVYAMFGSTPSMIVGPEAAISLVIGQNIESITTYNDKVTAIQVTTVTTFLVGLILFFCGIIRLGFMGSILSRALLRGFIGSVGFVMVLNSLIIELKLNKLLRDVSDHYNTPFQKIIFLIKYAPENYHKPTFIFSFIVLFILLVSRALKNRLAKKIKWIIFLPEILLVISVMSFISYCYDFKKRYGMSIVGDFNTNGFDEFKNPLSSSYRQLIPSLGQLSTIVATLGFFESITTSKGLGGINNSVVSSNRELIALGLMNLVGSAFGILPAFGGYGRSKINLKSGARTVISGVFMGLITLLTTKYFLPIIHYIPNCILAVTTTLVGLTLLEDIPKDILFHIRCYGYSELFVFFLTIVCTLFCSIELGIIIGCMYSIASIVKHSAKSRIQILAKIEGTNDFINVIECMDVVDYVSDITLDNLEGCLLIKITEPLTFTNAEDMKDRLDRVKRFGSINAHPGSKEIREQNIDYVIFDLHGMTYIDSSATQILYEIICRYQEEKSFVFLVRIPKKTVIRERLQESGIFTLLITHLNILETPNFQTLPFDPFSLNSVQEALLLVTTIKQHMNQCRESNDDNSVLSKILMNSNLV</sequence>
<feature type="transmembrane region" description="Helical" evidence="5">
    <location>
        <begin position="477"/>
        <end position="504"/>
    </location>
</feature>
<dbReference type="EMBL" id="JAWIZZ010000035">
    <property type="protein sequence ID" value="KAK5781559.1"/>
    <property type="molecule type" value="Genomic_DNA"/>
</dbReference>
<dbReference type="InterPro" id="IPR001902">
    <property type="entry name" value="SLC26A/SulP_fam"/>
</dbReference>
<evidence type="ECO:0000256" key="1">
    <source>
        <dbReference type="ARBA" id="ARBA00004141"/>
    </source>
</evidence>
<evidence type="ECO:0000313" key="8">
    <source>
        <dbReference type="Proteomes" id="UP001306508"/>
    </source>
</evidence>
<name>A0AAN7ZT36_9SACH</name>
<dbReference type="Pfam" id="PF01740">
    <property type="entry name" value="STAS"/>
    <property type="match status" value="1"/>
</dbReference>
<feature type="transmembrane region" description="Helical" evidence="5">
    <location>
        <begin position="380"/>
        <end position="399"/>
    </location>
</feature>
<feature type="transmembrane region" description="Helical" evidence="5">
    <location>
        <begin position="169"/>
        <end position="190"/>
    </location>
</feature>
<feature type="transmembrane region" description="Helical" evidence="5">
    <location>
        <begin position="288"/>
        <end position="307"/>
    </location>
</feature>
<dbReference type="AlphaFoldDB" id="A0AAN7ZT36"/>
<dbReference type="SUPFAM" id="SSF52091">
    <property type="entry name" value="SpoIIaa-like"/>
    <property type="match status" value="1"/>
</dbReference>
<evidence type="ECO:0000256" key="4">
    <source>
        <dbReference type="ARBA" id="ARBA00023136"/>
    </source>
</evidence>
<dbReference type="Pfam" id="PF00916">
    <property type="entry name" value="Sulfate_transp"/>
    <property type="match status" value="1"/>
</dbReference>
<dbReference type="Proteomes" id="UP001306508">
    <property type="component" value="Unassembled WGS sequence"/>
</dbReference>
<dbReference type="PROSITE" id="PS50801">
    <property type="entry name" value="STAS"/>
    <property type="match status" value="1"/>
</dbReference>
<accession>A0AAN7ZT36</accession>
<evidence type="ECO:0000259" key="6">
    <source>
        <dbReference type="PROSITE" id="PS50801"/>
    </source>
</evidence>
<feature type="domain" description="STAS" evidence="6">
    <location>
        <begin position="541"/>
        <end position="663"/>
    </location>
</feature>
<dbReference type="GO" id="GO:0055085">
    <property type="term" value="P:transmembrane transport"/>
    <property type="evidence" value="ECO:0007669"/>
    <property type="project" value="InterPro"/>
</dbReference>
<proteinExistence type="predicted"/>
<evidence type="ECO:0000313" key="7">
    <source>
        <dbReference type="EMBL" id="KAK5781559.1"/>
    </source>
</evidence>
<keyword evidence="3 5" id="KW-1133">Transmembrane helix</keyword>
<organism evidence="7 8">
    <name type="scientific">Arxiozyma heterogenica</name>
    <dbReference type="NCBI Taxonomy" id="278026"/>
    <lineage>
        <taxon>Eukaryota</taxon>
        <taxon>Fungi</taxon>
        <taxon>Dikarya</taxon>
        <taxon>Ascomycota</taxon>
        <taxon>Saccharomycotina</taxon>
        <taxon>Saccharomycetes</taxon>
        <taxon>Saccharomycetales</taxon>
        <taxon>Saccharomycetaceae</taxon>
        <taxon>Arxiozyma</taxon>
    </lineage>
</organism>
<protein>
    <recommendedName>
        <fullName evidence="6">STAS domain-containing protein</fullName>
    </recommendedName>
</protein>
<dbReference type="InterPro" id="IPR036513">
    <property type="entry name" value="STAS_dom_sf"/>
</dbReference>
<comment type="caution">
    <text evidence="7">The sequence shown here is derived from an EMBL/GenBank/DDBJ whole genome shotgun (WGS) entry which is preliminary data.</text>
</comment>
<keyword evidence="4 5" id="KW-0472">Membrane</keyword>
<keyword evidence="2 5" id="KW-0812">Transmembrane</keyword>
<comment type="subcellular location">
    <subcellularLocation>
        <location evidence="1">Membrane</location>
        <topology evidence="1">Multi-pass membrane protein</topology>
    </subcellularLocation>
</comment>
<feature type="transmembrane region" description="Helical" evidence="5">
    <location>
        <begin position="259"/>
        <end position="276"/>
    </location>
</feature>
<feature type="transmembrane region" description="Helical" evidence="5">
    <location>
        <begin position="411"/>
        <end position="430"/>
    </location>
</feature>
<dbReference type="GO" id="GO:0016020">
    <property type="term" value="C:membrane"/>
    <property type="evidence" value="ECO:0007669"/>
    <property type="project" value="UniProtKB-SubCell"/>
</dbReference>
<evidence type="ECO:0000256" key="2">
    <source>
        <dbReference type="ARBA" id="ARBA00022692"/>
    </source>
</evidence>
<evidence type="ECO:0000256" key="3">
    <source>
        <dbReference type="ARBA" id="ARBA00022989"/>
    </source>
</evidence>
<feature type="transmembrane region" description="Helical" evidence="5">
    <location>
        <begin position="202"/>
        <end position="222"/>
    </location>
</feature>
<gene>
    <name evidence="7" type="ORF">RI543_001108</name>
</gene>